<evidence type="ECO:0008006" key="4">
    <source>
        <dbReference type="Google" id="ProtNLM"/>
    </source>
</evidence>
<dbReference type="Proteomes" id="UP001219584">
    <property type="component" value="Chromosome"/>
</dbReference>
<evidence type="ECO:0000256" key="1">
    <source>
        <dbReference type="SAM" id="SignalP"/>
    </source>
</evidence>
<reference evidence="2 3" key="1">
    <citation type="submission" date="2023-04" db="EMBL/GenBank/DDBJ databases">
        <title>Nanopore sequencing of Janthinobacterium from water.</title>
        <authorList>
            <person name="Ciuchcinski K."/>
            <person name="Rokowska A."/>
            <person name="Dziewit L."/>
        </authorList>
    </citation>
    <scope>NUCLEOTIDE SEQUENCE [LARGE SCALE GENOMIC DNA]</scope>
    <source>
        <strain evidence="2 3">DEMB2</strain>
    </source>
</reference>
<evidence type="ECO:0000313" key="3">
    <source>
        <dbReference type="Proteomes" id="UP001219584"/>
    </source>
</evidence>
<proteinExistence type="predicted"/>
<organism evidence="2 3">
    <name type="scientific">Janthinobacterium rivuli</name>
    <dbReference type="NCBI Taxonomy" id="2751478"/>
    <lineage>
        <taxon>Bacteria</taxon>
        <taxon>Pseudomonadati</taxon>
        <taxon>Pseudomonadota</taxon>
        <taxon>Betaproteobacteria</taxon>
        <taxon>Burkholderiales</taxon>
        <taxon>Oxalobacteraceae</taxon>
        <taxon>Janthinobacterium</taxon>
    </lineage>
</organism>
<evidence type="ECO:0000313" key="2">
    <source>
        <dbReference type="EMBL" id="WFR81182.1"/>
    </source>
</evidence>
<name>A0ABY8I8C9_9BURK</name>
<dbReference type="RefSeq" id="WP_278318099.1">
    <property type="nucleotide sequence ID" value="NZ_CP121464.1"/>
</dbReference>
<keyword evidence="3" id="KW-1185">Reference proteome</keyword>
<feature type="chain" id="PRO_5046212093" description="Lipoprotein" evidence="1">
    <location>
        <begin position="28"/>
        <end position="120"/>
    </location>
</feature>
<sequence>MDSKHKRRGLWLALLVAGLVLAGDAWATPGGHGGHGHFHGRVHGGAWAGHGWHHGHGPRWYGNPWHGYPRVGYYGGTVIVPPPVYPEPDVWYYCARPRGYYPYVARCMTPWRAVVPASVP</sequence>
<feature type="signal peptide" evidence="1">
    <location>
        <begin position="1"/>
        <end position="27"/>
    </location>
</feature>
<keyword evidence="1" id="KW-0732">Signal</keyword>
<gene>
    <name evidence="2" type="ORF">P9875_08435</name>
</gene>
<accession>A0ABY8I8C9</accession>
<protein>
    <recommendedName>
        <fullName evidence="4">Lipoprotein</fullName>
    </recommendedName>
</protein>
<dbReference type="EMBL" id="CP121464">
    <property type="protein sequence ID" value="WFR81182.1"/>
    <property type="molecule type" value="Genomic_DNA"/>
</dbReference>